<keyword evidence="4 10" id="KW-0133">Cell shape</keyword>
<dbReference type="GO" id="GO:0071555">
    <property type="term" value="P:cell wall organization"/>
    <property type="evidence" value="ECO:0007669"/>
    <property type="project" value="UniProtKB-UniRule"/>
</dbReference>
<feature type="transmembrane region" description="Helical" evidence="10">
    <location>
        <begin position="178"/>
        <end position="201"/>
    </location>
</feature>
<organism evidence="12 13">
    <name type="scientific">Legionella wadsworthii</name>
    <dbReference type="NCBI Taxonomy" id="28088"/>
    <lineage>
        <taxon>Bacteria</taxon>
        <taxon>Pseudomonadati</taxon>
        <taxon>Pseudomonadota</taxon>
        <taxon>Gammaproteobacteria</taxon>
        <taxon>Legionellales</taxon>
        <taxon>Legionellaceae</taxon>
        <taxon>Legionella</taxon>
    </lineage>
</organism>
<evidence type="ECO:0000256" key="10">
    <source>
        <dbReference type="HAMAP-Rule" id="MF_02078"/>
    </source>
</evidence>
<gene>
    <name evidence="10 12" type="primary">murJ</name>
    <name evidence="12" type="ORF">NCTC11532_00161</name>
</gene>
<dbReference type="CDD" id="cd13123">
    <property type="entry name" value="MATE_MurJ_like"/>
    <property type="match status" value="1"/>
</dbReference>
<dbReference type="PRINTS" id="PR01806">
    <property type="entry name" value="VIRFACTRMVIN"/>
</dbReference>
<dbReference type="Pfam" id="PF03023">
    <property type="entry name" value="MurJ"/>
    <property type="match status" value="1"/>
</dbReference>
<comment type="subcellular location">
    <subcellularLocation>
        <location evidence="10">Cell inner membrane</location>
        <topology evidence="10">Multi-pass membrane protein</topology>
    </subcellularLocation>
    <subcellularLocation>
        <location evidence="1">Cell membrane</location>
        <topology evidence="1">Multi-pass membrane protein</topology>
    </subcellularLocation>
</comment>
<feature type="transmembrane region" description="Helical" evidence="10">
    <location>
        <begin position="222"/>
        <end position="241"/>
    </location>
</feature>
<feature type="transmembrane region" description="Helical" evidence="10">
    <location>
        <begin position="84"/>
        <end position="102"/>
    </location>
</feature>
<evidence type="ECO:0000256" key="2">
    <source>
        <dbReference type="ARBA" id="ARBA00022475"/>
    </source>
</evidence>
<evidence type="ECO:0000256" key="4">
    <source>
        <dbReference type="ARBA" id="ARBA00022960"/>
    </source>
</evidence>
<keyword evidence="3 10" id="KW-0812">Transmembrane</keyword>
<feature type="transmembrane region" description="Helical" evidence="10">
    <location>
        <begin position="152"/>
        <end position="172"/>
    </location>
</feature>
<sequence>MYKLSLAMMLLTLVSKVTGFARIISLSYYFGISYISDAFLISQTIPVTIFTFIGTGIITNYIPIFSDILVKEGFDKANRFSNKVFNLLMVLSSVIVLLVLIFTEPIVKIFASGFDGSQLNLAVILTRISIFSIYFSSMVFLYSSFLQIRGNFLIPTIVSIPMNMITVASIFLATKTTITVLGIGSVVATFSQVVLLIPYVIKNKYRFQFNWKFKDAHIKKMLLLSLPVILGASVNQINIIISQTLASNAGSGGIAAMNYAVSWVNLVHGVVATTIATIMYPTISKLISENKITELKSSIANSMSTMILLVVPIAVGTIFFSNLIIQLLFQRGAFDQTATDVTASILVFYAIGMLWFGLMEILSRSFYASSDTRTPTINAGIAIVINIILSFILFPVYGVPALAASSSISAFISTLLLIRSLRKKIGTFGLKKVFVLFTKVVICSVLMGIISKMAFELLKKTNLNELFSFAITAFIAILVYALLLVLVKGTDANHFIQLFKLKRKNALQITNGL</sequence>
<feature type="transmembrane region" description="Helical" evidence="10">
    <location>
        <begin position="341"/>
        <end position="363"/>
    </location>
</feature>
<evidence type="ECO:0000256" key="5">
    <source>
        <dbReference type="ARBA" id="ARBA00022984"/>
    </source>
</evidence>
<evidence type="ECO:0000256" key="11">
    <source>
        <dbReference type="PIRNR" id="PIRNR002869"/>
    </source>
</evidence>
<dbReference type="GO" id="GO:0008360">
    <property type="term" value="P:regulation of cell shape"/>
    <property type="evidence" value="ECO:0007669"/>
    <property type="project" value="UniProtKB-UniRule"/>
</dbReference>
<feature type="transmembrane region" description="Helical" evidence="10">
    <location>
        <begin position="43"/>
        <end position="63"/>
    </location>
</feature>
<dbReference type="PANTHER" id="PTHR47019:SF1">
    <property type="entry name" value="LIPID II FLIPPASE MURJ"/>
    <property type="match status" value="1"/>
</dbReference>
<reference evidence="12 13" key="1">
    <citation type="submission" date="2018-06" db="EMBL/GenBank/DDBJ databases">
        <authorList>
            <consortium name="Pathogen Informatics"/>
            <person name="Doyle S."/>
        </authorList>
    </citation>
    <scope>NUCLEOTIDE SEQUENCE [LARGE SCALE GENOMIC DNA]</scope>
    <source>
        <strain evidence="12 13">NCTC11532</strain>
    </source>
</reference>
<dbReference type="InterPro" id="IPR051050">
    <property type="entry name" value="Lipid_II_flippase_MurJ/MviN"/>
</dbReference>
<comment type="pathway">
    <text evidence="10">Cell wall biogenesis; peptidoglycan biosynthesis.</text>
</comment>
<feature type="transmembrane region" description="Helical" evidence="10">
    <location>
        <begin position="304"/>
        <end position="329"/>
    </location>
</feature>
<dbReference type="GO" id="GO:0015648">
    <property type="term" value="F:lipid-linked peptidoglycan transporter activity"/>
    <property type="evidence" value="ECO:0007669"/>
    <property type="project" value="UniProtKB-UniRule"/>
</dbReference>
<comment type="similarity">
    <text evidence="9 10 11">Belongs to the MurJ/MviN family.</text>
</comment>
<evidence type="ECO:0000256" key="7">
    <source>
        <dbReference type="ARBA" id="ARBA00023136"/>
    </source>
</evidence>
<evidence type="ECO:0000256" key="6">
    <source>
        <dbReference type="ARBA" id="ARBA00022989"/>
    </source>
</evidence>
<dbReference type="PIRSF" id="PIRSF002869">
    <property type="entry name" value="MviN"/>
    <property type="match status" value="1"/>
</dbReference>
<feature type="transmembrane region" description="Helical" evidence="10">
    <location>
        <begin position="402"/>
        <end position="421"/>
    </location>
</feature>
<evidence type="ECO:0000256" key="8">
    <source>
        <dbReference type="ARBA" id="ARBA00060041"/>
    </source>
</evidence>
<proteinExistence type="inferred from homology"/>
<evidence type="ECO:0000256" key="1">
    <source>
        <dbReference type="ARBA" id="ARBA00004651"/>
    </source>
</evidence>
<feature type="transmembrane region" description="Helical" evidence="10">
    <location>
        <begin position="375"/>
        <end position="396"/>
    </location>
</feature>
<dbReference type="OrthoDB" id="9804143at2"/>
<evidence type="ECO:0000256" key="3">
    <source>
        <dbReference type="ARBA" id="ARBA00022692"/>
    </source>
</evidence>
<feature type="transmembrane region" description="Helical" evidence="10">
    <location>
        <begin position="467"/>
        <end position="487"/>
    </location>
</feature>
<dbReference type="GO" id="GO:0005886">
    <property type="term" value="C:plasma membrane"/>
    <property type="evidence" value="ECO:0007669"/>
    <property type="project" value="UniProtKB-SubCell"/>
</dbReference>
<feature type="transmembrane region" description="Helical" evidence="10">
    <location>
        <begin position="433"/>
        <end position="455"/>
    </location>
</feature>
<feature type="transmembrane region" description="Helical" evidence="10">
    <location>
        <begin position="261"/>
        <end position="283"/>
    </location>
</feature>
<protein>
    <recommendedName>
        <fullName evidence="10">Probable lipid II flippase MurJ</fullName>
    </recommendedName>
</protein>
<accession>A0A378LNN3</accession>
<dbReference type="UniPathway" id="UPA00219"/>
<keyword evidence="10 11" id="KW-0813">Transport</keyword>
<dbReference type="PANTHER" id="PTHR47019">
    <property type="entry name" value="LIPID II FLIPPASE MURJ"/>
    <property type="match status" value="1"/>
</dbReference>
<evidence type="ECO:0000313" key="13">
    <source>
        <dbReference type="Proteomes" id="UP000255297"/>
    </source>
</evidence>
<keyword evidence="10 11" id="KW-0961">Cell wall biogenesis/degradation</keyword>
<dbReference type="RefSeq" id="WP_031567065.1">
    <property type="nucleotide sequence ID" value="NZ_CAAAIS010000005.1"/>
</dbReference>
<dbReference type="InterPro" id="IPR004268">
    <property type="entry name" value="MurJ"/>
</dbReference>
<dbReference type="GO" id="GO:0034204">
    <property type="term" value="P:lipid translocation"/>
    <property type="evidence" value="ECO:0007669"/>
    <property type="project" value="TreeGrafter"/>
</dbReference>
<comment type="function">
    <text evidence="8 10 11">Involved in peptidoglycan biosynthesis. Transports lipid-linked peptidoglycan precursors from the inner to the outer leaflet of the cytoplasmic membrane.</text>
</comment>
<dbReference type="Proteomes" id="UP000255297">
    <property type="component" value="Unassembled WGS sequence"/>
</dbReference>
<name>A0A378LNN3_9GAMM</name>
<dbReference type="STRING" id="1122170.GCA_000701265_01718"/>
<keyword evidence="6 10" id="KW-1133">Transmembrane helix</keyword>
<dbReference type="AlphaFoldDB" id="A0A378LNN3"/>
<keyword evidence="2 10" id="KW-1003">Cell membrane</keyword>
<feature type="transmembrane region" description="Helical" evidence="10">
    <location>
        <begin position="122"/>
        <end position="145"/>
    </location>
</feature>
<dbReference type="EMBL" id="UGPB01000001">
    <property type="protein sequence ID" value="STY28000.1"/>
    <property type="molecule type" value="Genomic_DNA"/>
</dbReference>
<keyword evidence="13" id="KW-1185">Reference proteome</keyword>
<keyword evidence="7 10" id="KW-0472">Membrane</keyword>
<dbReference type="GO" id="GO:0009252">
    <property type="term" value="P:peptidoglycan biosynthetic process"/>
    <property type="evidence" value="ECO:0007669"/>
    <property type="project" value="UniProtKB-UniRule"/>
</dbReference>
<evidence type="ECO:0000256" key="9">
    <source>
        <dbReference type="ARBA" id="ARBA00061532"/>
    </source>
</evidence>
<dbReference type="HAMAP" id="MF_02078">
    <property type="entry name" value="MurJ_MviN"/>
    <property type="match status" value="1"/>
</dbReference>
<keyword evidence="10" id="KW-0997">Cell inner membrane</keyword>
<evidence type="ECO:0000313" key="12">
    <source>
        <dbReference type="EMBL" id="STY28000.1"/>
    </source>
</evidence>
<dbReference type="NCBIfam" id="TIGR01695">
    <property type="entry name" value="murJ_mviN"/>
    <property type="match status" value="1"/>
</dbReference>
<keyword evidence="5 10" id="KW-0573">Peptidoglycan synthesis</keyword>